<comment type="pathway">
    <text evidence="1 8">Cofactor biosynthesis; (R)-pantothenate biosynthesis; (R)-pantothenate from (R)-pantoate and beta-alanine: step 1/1.</text>
</comment>
<dbReference type="Gene3D" id="3.30.1300.10">
    <property type="entry name" value="Pantoate-beta-alanine ligase, C-terminal domain"/>
    <property type="match status" value="1"/>
</dbReference>
<comment type="caution">
    <text evidence="9">The sequence shown here is derived from an EMBL/GenBank/DDBJ whole genome shotgun (WGS) entry which is preliminary data.</text>
</comment>
<keyword evidence="4 8" id="KW-0566">Pantothenate biosynthesis</keyword>
<dbReference type="OrthoDB" id="9773087at2"/>
<dbReference type="Proteomes" id="UP000230202">
    <property type="component" value="Unassembled WGS sequence"/>
</dbReference>
<feature type="binding site" evidence="8">
    <location>
        <begin position="26"/>
        <end position="33"/>
    </location>
    <ligand>
        <name>ATP</name>
        <dbReference type="ChEBI" id="CHEBI:30616"/>
    </ligand>
</feature>
<comment type="caution">
    <text evidence="8">Lacks conserved residue(s) required for the propagation of feature annotation.</text>
</comment>
<feature type="binding site" evidence="8">
    <location>
        <begin position="144"/>
        <end position="147"/>
    </location>
    <ligand>
        <name>ATP</name>
        <dbReference type="ChEBI" id="CHEBI:30616"/>
    </ligand>
</feature>
<evidence type="ECO:0000256" key="6">
    <source>
        <dbReference type="ARBA" id="ARBA00022840"/>
    </source>
</evidence>
<comment type="function">
    <text evidence="8">Catalyzes the condensation of pantoate with beta-alanine in an ATP-dependent reaction via a pantoyl-adenylate intermediate.</text>
</comment>
<comment type="subunit">
    <text evidence="8">Homodimer.</text>
</comment>
<dbReference type="EMBL" id="MEIL01000029">
    <property type="protein sequence ID" value="PIT38520.1"/>
    <property type="molecule type" value="Genomic_DNA"/>
</dbReference>
<dbReference type="RefSeq" id="WP_100140032.1">
    <property type="nucleotide sequence ID" value="NZ_CP160327.2"/>
</dbReference>
<dbReference type="PANTHER" id="PTHR21299">
    <property type="entry name" value="CYTIDYLATE KINASE/PANTOATE-BETA-ALANINE LIGASE"/>
    <property type="match status" value="1"/>
</dbReference>
<dbReference type="CDD" id="cd00560">
    <property type="entry name" value="PanC"/>
    <property type="match status" value="1"/>
</dbReference>
<dbReference type="HAMAP" id="MF_00158">
    <property type="entry name" value="PanC"/>
    <property type="match status" value="1"/>
</dbReference>
<proteinExistence type="inferred from homology"/>
<feature type="active site" description="Proton donor" evidence="8">
    <location>
        <position position="33"/>
    </location>
</feature>
<dbReference type="NCBIfam" id="TIGR00125">
    <property type="entry name" value="cyt_tran_rel"/>
    <property type="match status" value="1"/>
</dbReference>
<dbReference type="FunFam" id="3.40.50.620:FF:000013">
    <property type="entry name" value="Pantothenate synthetase"/>
    <property type="match status" value="1"/>
</dbReference>
<keyword evidence="8" id="KW-0963">Cytoplasm</keyword>
<comment type="miscellaneous">
    <text evidence="8">The reaction proceeds by a bi uni uni bi ping pong mechanism.</text>
</comment>
<organism evidence="9 10">
    <name type="scientific">Snodgrassella alvi</name>
    <dbReference type="NCBI Taxonomy" id="1196083"/>
    <lineage>
        <taxon>Bacteria</taxon>
        <taxon>Pseudomonadati</taxon>
        <taxon>Pseudomonadota</taxon>
        <taxon>Betaproteobacteria</taxon>
        <taxon>Neisseriales</taxon>
        <taxon>Neisseriaceae</taxon>
        <taxon>Snodgrassella</taxon>
    </lineage>
</organism>
<evidence type="ECO:0000256" key="1">
    <source>
        <dbReference type="ARBA" id="ARBA00004990"/>
    </source>
</evidence>
<gene>
    <name evidence="8" type="primary">panC</name>
    <name evidence="9" type="ORF">BHC54_08245</name>
</gene>
<evidence type="ECO:0000256" key="8">
    <source>
        <dbReference type="HAMAP-Rule" id="MF_00158"/>
    </source>
</evidence>
<dbReference type="GO" id="GO:0005524">
    <property type="term" value="F:ATP binding"/>
    <property type="evidence" value="ECO:0007669"/>
    <property type="project" value="UniProtKB-KW"/>
</dbReference>
<dbReference type="AlphaFoldDB" id="A0A2N9X5R7"/>
<evidence type="ECO:0000313" key="9">
    <source>
        <dbReference type="EMBL" id="PIT38520.1"/>
    </source>
</evidence>
<comment type="similarity">
    <text evidence="2 8">Belongs to the pantothenate synthetase family.</text>
</comment>
<evidence type="ECO:0000313" key="10">
    <source>
        <dbReference type="Proteomes" id="UP000230202"/>
    </source>
</evidence>
<dbReference type="Pfam" id="PF02569">
    <property type="entry name" value="Pantoate_ligase"/>
    <property type="match status" value="1"/>
</dbReference>
<dbReference type="InterPro" id="IPR003721">
    <property type="entry name" value="Pantoate_ligase"/>
</dbReference>
<dbReference type="InterPro" id="IPR014729">
    <property type="entry name" value="Rossmann-like_a/b/a_fold"/>
</dbReference>
<dbReference type="PANTHER" id="PTHR21299:SF1">
    <property type="entry name" value="PANTOATE--BETA-ALANINE LIGASE"/>
    <property type="match status" value="1"/>
</dbReference>
<dbReference type="GO" id="GO:0004592">
    <property type="term" value="F:pantoate-beta-alanine ligase activity"/>
    <property type="evidence" value="ECO:0007669"/>
    <property type="project" value="UniProtKB-UniRule"/>
</dbReference>
<evidence type="ECO:0000256" key="2">
    <source>
        <dbReference type="ARBA" id="ARBA00009256"/>
    </source>
</evidence>
<feature type="binding site" evidence="8">
    <location>
        <begin position="181"/>
        <end position="184"/>
    </location>
    <ligand>
        <name>ATP</name>
        <dbReference type="ChEBI" id="CHEBI:30616"/>
    </ligand>
</feature>
<comment type="subcellular location">
    <subcellularLocation>
        <location evidence="8">Cytoplasm</location>
    </subcellularLocation>
</comment>
<keyword evidence="3 8" id="KW-0436">Ligase</keyword>
<evidence type="ECO:0000256" key="7">
    <source>
        <dbReference type="ARBA" id="ARBA00048258"/>
    </source>
</evidence>
<keyword evidence="10" id="KW-1185">Reference proteome</keyword>
<dbReference type="SUPFAM" id="SSF52374">
    <property type="entry name" value="Nucleotidylyl transferase"/>
    <property type="match status" value="1"/>
</dbReference>
<protein>
    <recommendedName>
        <fullName evidence="8">Pantothenate synthetase</fullName>
        <shortName evidence="8">PS</shortName>
        <ecNumber evidence="8">6.3.2.1</ecNumber>
    </recommendedName>
    <alternativeName>
        <fullName evidence="8">Pantoate--beta-alanine ligase</fullName>
    </alternativeName>
    <alternativeName>
        <fullName evidence="8">Pantoate-activating enzyme</fullName>
    </alternativeName>
</protein>
<feature type="binding site" evidence="8">
    <location>
        <position position="150"/>
    </location>
    <ligand>
        <name>(R)-pantoate</name>
        <dbReference type="ChEBI" id="CHEBI:15980"/>
    </ligand>
</feature>
<dbReference type="GO" id="GO:0015940">
    <property type="term" value="P:pantothenate biosynthetic process"/>
    <property type="evidence" value="ECO:0007669"/>
    <property type="project" value="UniProtKB-UniRule"/>
</dbReference>
<reference evidence="9" key="1">
    <citation type="journal article" date="2017" name="MBio">
        <title>Type VI secretion-mediated competition in the bee gut microbiome.</title>
        <authorList>
            <person name="Steele M.I."/>
            <person name="Kwong W.K."/>
            <person name="Powell J.E."/>
            <person name="Whiteley M."/>
            <person name="Moran N.A."/>
        </authorList>
    </citation>
    <scope>NUCLEOTIDE SEQUENCE [LARGE SCALE GENOMIC DNA]</scope>
    <source>
        <strain evidence="9">WkB273</strain>
    </source>
</reference>
<dbReference type="InterPro" id="IPR042176">
    <property type="entry name" value="Pantoate_ligase_C"/>
</dbReference>
<sequence>MHIFHTITELRSWRKQVKRVALVPTMGNLHAGHLALVRTAKAHADAVVVSIFVNRIQFGVGEDFELYPRTLAEDVEKLTEAGADVVFAPSETELYPNGTQQYFVEPPAIQNELCGRSRPGHFRGVATIVTKLFNIVQPDVACFGKKDYQQLAVIKGMVQDLNMDIDIIPVEIERADSGLALSSRNGYLTIEQREQAAQLSAQLRTMAEAMRRGNRQFAALENSAATYLQQHGWQVDYIEVRHAQTLTKAQISDKNLVIVAAAILGTTRLIDNLEVQLEHE</sequence>
<feature type="binding site" evidence="8">
    <location>
        <position position="57"/>
    </location>
    <ligand>
        <name>beta-alanine</name>
        <dbReference type="ChEBI" id="CHEBI:57966"/>
    </ligand>
</feature>
<dbReference type="NCBIfam" id="TIGR00018">
    <property type="entry name" value="panC"/>
    <property type="match status" value="1"/>
</dbReference>
<dbReference type="EC" id="6.3.2.1" evidence="8"/>
<dbReference type="UniPathway" id="UPA00028">
    <property type="reaction ID" value="UER00005"/>
</dbReference>
<dbReference type="FunFam" id="3.30.1300.10:FF:000001">
    <property type="entry name" value="Pantothenate synthetase"/>
    <property type="match status" value="1"/>
</dbReference>
<name>A0A2N9X5R7_9NEIS</name>
<keyword evidence="5 8" id="KW-0547">Nucleotide-binding</keyword>
<evidence type="ECO:0000256" key="5">
    <source>
        <dbReference type="ARBA" id="ARBA00022741"/>
    </source>
</evidence>
<accession>A0A2N9X5R7</accession>
<evidence type="ECO:0000256" key="3">
    <source>
        <dbReference type="ARBA" id="ARBA00022598"/>
    </source>
</evidence>
<feature type="binding site" evidence="8">
    <location>
        <position position="57"/>
    </location>
    <ligand>
        <name>(R)-pantoate</name>
        <dbReference type="ChEBI" id="CHEBI:15980"/>
    </ligand>
</feature>
<dbReference type="GO" id="GO:0005829">
    <property type="term" value="C:cytosol"/>
    <property type="evidence" value="ECO:0007669"/>
    <property type="project" value="TreeGrafter"/>
</dbReference>
<comment type="catalytic activity">
    <reaction evidence="7 8">
        <text>(R)-pantoate + beta-alanine + ATP = (R)-pantothenate + AMP + diphosphate + H(+)</text>
        <dbReference type="Rhea" id="RHEA:10912"/>
        <dbReference type="ChEBI" id="CHEBI:15378"/>
        <dbReference type="ChEBI" id="CHEBI:15980"/>
        <dbReference type="ChEBI" id="CHEBI:29032"/>
        <dbReference type="ChEBI" id="CHEBI:30616"/>
        <dbReference type="ChEBI" id="CHEBI:33019"/>
        <dbReference type="ChEBI" id="CHEBI:57966"/>
        <dbReference type="ChEBI" id="CHEBI:456215"/>
        <dbReference type="EC" id="6.3.2.1"/>
    </reaction>
</comment>
<keyword evidence="6 8" id="KW-0067">ATP-binding</keyword>
<dbReference type="Gene3D" id="3.40.50.620">
    <property type="entry name" value="HUPs"/>
    <property type="match status" value="1"/>
</dbReference>
<dbReference type="InterPro" id="IPR004821">
    <property type="entry name" value="Cyt_trans-like"/>
</dbReference>
<evidence type="ECO:0000256" key="4">
    <source>
        <dbReference type="ARBA" id="ARBA00022655"/>
    </source>
</evidence>